<protein>
    <recommendedName>
        <fullName evidence="12">DNA 3'-5' helicase</fullName>
        <ecNumber evidence="12">5.6.2.4</ecNumber>
    </recommendedName>
    <alternativeName>
        <fullName evidence="13">DNA 3'-5' helicase II</fullName>
    </alternativeName>
</protein>
<keyword evidence="5 15" id="KW-0347">Helicase</keyword>
<comment type="caution">
    <text evidence="18">The sequence shown here is derived from an EMBL/GenBank/DDBJ whole genome shotgun (WGS) entry which is preliminary data.</text>
</comment>
<evidence type="ECO:0000256" key="8">
    <source>
        <dbReference type="ARBA" id="ARBA00023125"/>
    </source>
</evidence>
<keyword evidence="6" id="KW-0269">Exonuclease</keyword>
<dbReference type="GO" id="GO:0005829">
    <property type="term" value="C:cytosol"/>
    <property type="evidence" value="ECO:0007669"/>
    <property type="project" value="TreeGrafter"/>
</dbReference>
<dbReference type="Proteomes" id="UP000239480">
    <property type="component" value="Unassembled WGS sequence"/>
</dbReference>
<feature type="binding site" evidence="15">
    <location>
        <begin position="27"/>
        <end position="34"/>
    </location>
    <ligand>
        <name>ATP</name>
        <dbReference type="ChEBI" id="CHEBI:30616"/>
    </ligand>
</feature>
<organism evidence="18 19">
    <name type="scientific">Aliiruegeria haliotis</name>
    <dbReference type="NCBI Taxonomy" id="1280846"/>
    <lineage>
        <taxon>Bacteria</taxon>
        <taxon>Pseudomonadati</taxon>
        <taxon>Pseudomonadota</taxon>
        <taxon>Alphaproteobacteria</taxon>
        <taxon>Rhodobacterales</taxon>
        <taxon>Roseobacteraceae</taxon>
        <taxon>Aliiruegeria</taxon>
    </lineage>
</organism>
<evidence type="ECO:0000256" key="4">
    <source>
        <dbReference type="ARBA" id="ARBA00022801"/>
    </source>
</evidence>
<evidence type="ECO:0000313" key="18">
    <source>
        <dbReference type="EMBL" id="PRY20706.1"/>
    </source>
</evidence>
<evidence type="ECO:0000256" key="15">
    <source>
        <dbReference type="PROSITE-ProRule" id="PRU00560"/>
    </source>
</evidence>
<dbReference type="InterPro" id="IPR011604">
    <property type="entry name" value="PDDEXK-like_dom_sf"/>
</dbReference>
<evidence type="ECO:0000256" key="3">
    <source>
        <dbReference type="ARBA" id="ARBA00022763"/>
    </source>
</evidence>
<dbReference type="PANTHER" id="PTHR11070">
    <property type="entry name" value="UVRD / RECB / PCRA DNA HELICASE FAMILY MEMBER"/>
    <property type="match status" value="1"/>
</dbReference>
<evidence type="ECO:0000256" key="11">
    <source>
        <dbReference type="ARBA" id="ARBA00034617"/>
    </source>
</evidence>
<gene>
    <name evidence="18" type="ORF">CLV78_11279</name>
</gene>
<dbReference type="Pfam" id="PF00580">
    <property type="entry name" value="UvrD-helicase"/>
    <property type="match status" value="1"/>
</dbReference>
<dbReference type="NCBIfam" id="TIGR02784">
    <property type="entry name" value="addA_alphas"/>
    <property type="match status" value="1"/>
</dbReference>
<evidence type="ECO:0000256" key="9">
    <source>
        <dbReference type="ARBA" id="ARBA00023204"/>
    </source>
</evidence>
<evidence type="ECO:0000259" key="16">
    <source>
        <dbReference type="PROSITE" id="PS51198"/>
    </source>
</evidence>
<dbReference type="SUPFAM" id="SSF52540">
    <property type="entry name" value="P-loop containing nucleoside triphosphate hydrolases"/>
    <property type="match status" value="1"/>
</dbReference>
<dbReference type="Pfam" id="PF12705">
    <property type="entry name" value="PDDEXK_1"/>
    <property type="match status" value="1"/>
</dbReference>
<evidence type="ECO:0000256" key="5">
    <source>
        <dbReference type="ARBA" id="ARBA00022806"/>
    </source>
</evidence>
<dbReference type="InterPro" id="IPR014151">
    <property type="entry name" value="DNA_helicase_AddA"/>
</dbReference>
<keyword evidence="10" id="KW-0413">Isomerase</keyword>
<dbReference type="GO" id="GO:0043138">
    <property type="term" value="F:3'-5' DNA helicase activity"/>
    <property type="evidence" value="ECO:0007669"/>
    <property type="project" value="UniProtKB-EC"/>
</dbReference>
<name>A0A2T0RHM0_9RHOB</name>
<keyword evidence="9" id="KW-0234">DNA repair</keyword>
<keyword evidence="7 15" id="KW-0067">ATP-binding</keyword>
<dbReference type="PROSITE" id="PS51198">
    <property type="entry name" value="UVRD_HELICASE_ATP_BIND"/>
    <property type="match status" value="1"/>
</dbReference>
<dbReference type="GO" id="GO:0033202">
    <property type="term" value="C:DNA helicase complex"/>
    <property type="evidence" value="ECO:0007669"/>
    <property type="project" value="TreeGrafter"/>
</dbReference>
<dbReference type="GO" id="GO:0004527">
    <property type="term" value="F:exonuclease activity"/>
    <property type="evidence" value="ECO:0007669"/>
    <property type="project" value="UniProtKB-KW"/>
</dbReference>
<dbReference type="InterPro" id="IPR027417">
    <property type="entry name" value="P-loop_NTPase"/>
</dbReference>
<dbReference type="InterPro" id="IPR014016">
    <property type="entry name" value="UvrD-like_ATP-bd"/>
</dbReference>
<keyword evidence="3" id="KW-0227">DNA damage</keyword>
<keyword evidence="8" id="KW-0238">DNA-binding</keyword>
<keyword evidence="2 15" id="KW-0547">Nucleotide-binding</keyword>
<evidence type="ECO:0000256" key="13">
    <source>
        <dbReference type="ARBA" id="ARBA00034923"/>
    </source>
</evidence>
<dbReference type="Pfam" id="PF13361">
    <property type="entry name" value="UvrD_C"/>
    <property type="match status" value="1"/>
</dbReference>
<evidence type="ECO:0000256" key="14">
    <source>
        <dbReference type="ARBA" id="ARBA00048988"/>
    </source>
</evidence>
<dbReference type="InterPro" id="IPR014017">
    <property type="entry name" value="DNA_helicase_UvrD-like_C"/>
</dbReference>
<proteinExistence type="predicted"/>
<dbReference type="Gene3D" id="1.10.486.10">
    <property type="entry name" value="PCRA, domain 4"/>
    <property type="match status" value="1"/>
</dbReference>
<sequence length="1130" mass="123164">MSAPQFDDATLRQIRAADPVASTWLSANAGSGKTRVLTDRVARMLLADVSPQNILCLTYTKAAASEMQNRLFGRLGEWSMLDDDDLRSTLAQLGVEAAPDADTLAKARRLFARAIETPGGLKIQTIHSFCAGILRRFPLEAGVSPGFRELDEEATASLQSQVLDSIASAQPELFAKMAALVSDPDLTGLASEIAANRDRLPKPPDPDKVYRQFGLIPGRTADDILADLDAALEPGTFGQIADLLAMESKTMVVLAADLRQILAGGMSHAAFDLLAKRCLYASGENMHQPKATAITKKARENLGPLADDFDAMAEAVACARQEFLALEAARRTLILHGFAAAFLPEYAARKDAGGWLDFDDQIQKAEQLLARPGVAEWVLYKLDGGIDHILVDEAQDTSPLQWRVIEHLSREFTAGKGSAEAGERTIFVVGDLKQSIYSFQGADPEGFTRMRDSFSERLGHLGLGLQQLELQYSFRSSERILSAVDFTFEANTKGMGDAVSHIAFKAEMPGRVDLWPLIEPGEKPERGEWYDPVDQVSDEHHTVTLARRIAAQVREMVDHGFLWEQVGGAFAPRAIHEGDVLILVQSRGVLFHEIIRALKTQELNVAGADVLKLGEELAVRDLRSALSFLAMPEDDLSLAEILRSPLFGWSEAELFDLATERGDGEYLWQALRRRKAEYPETHSALRQLRNEADFLRPYDLLERLLTEQDGRRRLVARLGEEASDGIDALLAQALAYEQAETPSLTGFLARMEGTEIKVKRRAEGRGSKVRVMTVHGAKGLESPIVFLPDTAHRKAPHEFKGDLLPGPDGTPLWSGANADLPDGVRALKQAAIEKRQEEAQRLLYVAMTRAEQWLVVAAAGKFSRAGDSWYEQVERGLRSLDAREQAFPGFDVAETGLRLQSPQWTTGSRPDAVAPVETIARSLPSWIATPAETPDRPVGPLSPSDLGGAKALPGEAGLSEEEAMLRGTRLHALLEHLPTYPIEKWDDLAPGILDGEVEPTVIPGLLAEARRILQSPDLASLFAPGTLAEVGITADLQELGGRQIFGTIDRLVVTSDAVLAVDIKTNATVPATPAQTPLGLLRQMGAYAAALKRIYPGKRVETAILWTRNATLMPLPDDLVHDAVSGASAP</sequence>
<accession>A0A2T0RHM0</accession>
<reference evidence="18 19" key="1">
    <citation type="submission" date="2018-03" db="EMBL/GenBank/DDBJ databases">
        <title>Genomic Encyclopedia of Archaeal and Bacterial Type Strains, Phase II (KMG-II): from individual species to whole genera.</title>
        <authorList>
            <person name="Goeker M."/>
        </authorList>
    </citation>
    <scope>NUCLEOTIDE SEQUENCE [LARGE SCALE GENOMIC DNA]</scope>
    <source>
        <strain evidence="18 19">DSM 29328</strain>
    </source>
</reference>
<keyword evidence="1" id="KW-0540">Nuclease</keyword>
<evidence type="ECO:0000256" key="10">
    <source>
        <dbReference type="ARBA" id="ARBA00023235"/>
    </source>
</evidence>
<dbReference type="Gene3D" id="3.40.50.300">
    <property type="entry name" value="P-loop containing nucleotide triphosphate hydrolases"/>
    <property type="match status" value="4"/>
</dbReference>
<keyword evidence="19" id="KW-1185">Reference proteome</keyword>
<evidence type="ECO:0000313" key="19">
    <source>
        <dbReference type="Proteomes" id="UP000239480"/>
    </source>
</evidence>
<evidence type="ECO:0000256" key="12">
    <source>
        <dbReference type="ARBA" id="ARBA00034808"/>
    </source>
</evidence>
<dbReference type="PANTHER" id="PTHR11070:SF2">
    <property type="entry name" value="ATP-DEPENDENT DNA HELICASE SRS2"/>
    <property type="match status" value="1"/>
</dbReference>
<dbReference type="GO" id="GO:0000725">
    <property type="term" value="P:recombinational repair"/>
    <property type="evidence" value="ECO:0007669"/>
    <property type="project" value="TreeGrafter"/>
</dbReference>
<keyword evidence="4 15" id="KW-0378">Hydrolase</keyword>
<dbReference type="GO" id="GO:0005524">
    <property type="term" value="F:ATP binding"/>
    <property type="evidence" value="ECO:0007669"/>
    <property type="project" value="UniProtKB-UniRule"/>
</dbReference>
<dbReference type="OrthoDB" id="9810135at2"/>
<comment type="catalytic activity">
    <reaction evidence="14">
        <text>ATP + H2O = ADP + phosphate + H(+)</text>
        <dbReference type="Rhea" id="RHEA:13065"/>
        <dbReference type="ChEBI" id="CHEBI:15377"/>
        <dbReference type="ChEBI" id="CHEBI:15378"/>
        <dbReference type="ChEBI" id="CHEBI:30616"/>
        <dbReference type="ChEBI" id="CHEBI:43474"/>
        <dbReference type="ChEBI" id="CHEBI:456216"/>
        <dbReference type="EC" id="5.6.2.4"/>
    </reaction>
</comment>
<dbReference type="Gene3D" id="3.90.320.10">
    <property type="match status" value="1"/>
</dbReference>
<evidence type="ECO:0000259" key="17">
    <source>
        <dbReference type="PROSITE" id="PS51217"/>
    </source>
</evidence>
<feature type="domain" description="UvrD-like helicase C-terminal" evidence="17">
    <location>
        <begin position="493"/>
        <end position="779"/>
    </location>
</feature>
<evidence type="ECO:0000256" key="1">
    <source>
        <dbReference type="ARBA" id="ARBA00022722"/>
    </source>
</evidence>
<dbReference type="GO" id="GO:0003677">
    <property type="term" value="F:DNA binding"/>
    <property type="evidence" value="ECO:0007669"/>
    <property type="project" value="UniProtKB-KW"/>
</dbReference>
<dbReference type="EC" id="5.6.2.4" evidence="12"/>
<dbReference type="PROSITE" id="PS51217">
    <property type="entry name" value="UVRD_HELICASE_CTER"/>
    <property type="match status" value="1"/>
</dbReference>
<evidence type="ECO:0000256" key="7">
    <source>
        <dbReference type="ARBA" id="ARBA00022840"/>
    </source>
</evidence>
<evidence type="ECO:0000256" key="6">
    <source>
        <dbReference type="ARBA" id="ARBA00022839"/>
    </source>
</evidence>
<dbReference type="RefSeq" id="WP_106207538.1">
    <property type="nucleotide sequence ID" value="NZ_PVTD01000012.1"/>
</dbReference>
<dbReference type="EMBL" id="PVTD01000012">
    <property type="protein sequence ID" value="PRY20706.1"/>
    <property type="molecule type" value="Genomic_DNA"/>
</dbReference>
<dbReference type="InterPro" id="IPR000212">
    <property type="entry name" value="DNA_helicase_UvrD/REP"/>
</dbReference>
<dbReference type="InterPro" id="IPR038726">
    <property type="entry name" value="PDDEXK_AddAB-type"/>
</dbReference>
<dbReference type="AlphaFoldDB" id="A0A2T0RHM0"/>
<feature type="domain" description="UvrD-like helicase ATP-binding" evidence="16">
    <location>
        <begin position="6"/>
        <end position="477"/>
    </location>
</feature>
<evidence type="ECO:0000256" key="2">
    <source>
        <dbReference type="ARBA" id="ARBA00022741"/>
    </source>
</evidence>
<comment type="catalytic activity">
    <reaction evidence="11">
        <text>Couples ATP hydrolysis with the unwinding of duplex DNA by translocating in the 3'-5' direction.</text>
        <dbReference type="EC" id="5.6.2.4"/>
    </reaction>
</comment>